<accession>A0A0F9CLA9</accession>
<name>A0A0F9CLA9_9ZZZZ</name>
<comment type="caution">
    <text evidence="3">The sequence shown here is derived from an EMBL/GenBank/DDBJ whole genome shotgun (WGS) entry which is preliminary data.</text>
</comment>
<dbReference type="PANTHER" id="PTHR30349">
    <property type="entry name" value="PHAGE INTEGRASE-RELATED"/>
    <property type="match status" value="1"/>
</dbReference>
<dbReference type="PANTHER" id="PTHR30349:SF64">
    <property type="entry name" value="PROPHAGE INTEGRASE INTD-RELATED"/>
    <property type="match status" value="1"/>
</dbReference>
<reference evidence="3" key="1">
    <citation type="journal article" date="2015" name="Nature">
        <title>Complex archaea that bridge the gap between prokaryotes and eukaryotes.</title>
        <authorList>
            <person name="Spang A."/>
            <person name="Saw J.H."/>
            <person name="Jorgensen S.L."/>
            <person name="Zaremba-Niedzwiedzka K."/>
            <person name="Martijn J."/>
            <person name="Lind A.E."/>
            <person name="van Eijk R."/>
            <person name="Schleper C."/>
            <person name="Guy L."/>
            <person name="Ettema T.J."/>
        </authorList>
    </citation>
    <scope>NUCLEOTIDE SEQUENCE</scope>
</reference>
<evidence type="ECO:0000256" key="1">
    <source>
        <dbReference type="ARBA" id="ARBA00023172"/>
    </source>
</evidence>
<organism evidence="3">
    <name type="scientific">marine sediment metagenome</name>
    <dbReference type="NCBI Taxonomy" id="412755"/>
    <lineage>
        <taxon>unclassified sequences</taxon>
        <taxon>metagenomes</taxon>
        <taxon>ecological metagenomes</taxon>
    </lineage>
</organism>
<dbReference type="PROSITE" id="PS51898">
    <property type="entry name" value="TYR_RECOMBINASE"/>
    <property type="match status" value="1"/>
</dbReference>
<dbReference type="GO" id="GO:0006310">
    <property type="term" value="P:DNA recombination"/>
    <property type="evidence" value="ECO:0007669"/>
    <property type="project" value="UniProtKB-KW"/>
</dbReference>
<dbReference type="Gene3D" id="1.10.443.10">
    <property type="entry name" value="Intergrase catalytic core"/>
    <property type="match status" value="2"/>
</dbReference>
<dbReference type="SUPFAM" id="SSF56349">
    <property type="entry name" value="DNA breaking-rejoining enzymes"/>
    <property type="match status" value="1"/>
</dbReference>
<evidence type="ECO:0000313" key="3">
    <source>
        <dbReference type="EMBL" id="KKK97401.1"/>
    </source>
</evidence>
<proteinExistence type="predicted"/>
<feature type="domain" description="Tyr recombinase" evidence="2">
    <location>
        <begin position="33"/>
        <end position="184"/>
    </location>
</feature>
<keyword evidence="1" id="KW-0233">DNA recombination</keyword>
<evidence type="ECO:0000259" key="2">
    <source>
        <dbReference type="PROSITE" id="PS51898"/>
    </source>
</evidence>
<dbReference type="InterPro" id="IPR050090">
    <property type="entry name" value="Tyrosine_recombinase_XerCD"/>
</dbReference>
<dbReference type="InterPro" id="IPR013762">
    <property type="entry name" value="Integrase-like_cat_sf"/>
</dbReference>
<dbReference type="GO" id="GO:0003677">
    <property type="term" value="F:DNA binding"/>
    <property type="evidence" value="ECO:0007669"/>
    <property type="project" value="InterPro"/>
</dbReference>
<protein>
    <recommendedName>
        <fullName evidence="2">Tyr recombinase domain-containing protein</fullName>
    </recommendedName>
</protein>
<dbReference type="Pfam" id="PF00589">
    <property type="entry name" value="Phage_integrase"/>
    <property type="match status" value="2"/>
</dbReference>
<dbReference type="EMBL" id="LAZR01046068">
    <property type="protein sequence ID" value="KKK97401.1"/>
    <property type="molecule type" value="Genomic_DNA"/>
</dbReference>
<dbReference type="AlphaFoldDB" id="A0A0F9CLA9"/>
<sequence>MVFCKVLNCDWRIGKNEYIELSLSDSMVPNMRVLPKTISEAELLKGVKAARSNQQKIALLLGFYQCMRVSEVVNLTKSDVDRGRGFLHILNAKGGKDRDVPIMPPVLRGLKFLPIGKSIRTLQRCSQALVGVKFHTLRHSGATFYLNDRGVDIRFIQQLLGHSRLDTTQIYTHVTPEGLKATFEEAWK</sequence>
<dbReference type="InterPro" id="IPR002104">
    <property type="entry name" value="Integrase_catalytic"/>
</dbReference>
<dbReference type="InterPro" id="IPR011010">
    <property type="entry name" value="DNA_brk_join_enz"/>
</dbReference>
<dbReference type="GO" id="GO:0015074">
    <property type="term" value="P:DNA integration"/>
    <property type="evidence" value="ECO:0007669"/>
    <property type="project" value="InterPro"/>
</dbReference>
<gene>
    <name evidence="3" type="ORF">LCGC14_2653130</name>
</gene>